<dbReference type="InterPro" id="IPR006680">
    <property type="entry name" value="Amidohydro-rel"/>
</dbReference>
<dbReference type="AlphaFoldDB" id="A0A225SPS5"/>
<dbReference type="Proteomes" id="UP000214747">
    <property type="component" value="Unassembled WGS sequence"/>
</dbReference>
<evidence type="ECO:0000313" key="3">
    <source>
        <dbReference type="EMBL" id="OWY33007.1"/>
    </source>
</evidence>
<reference evidence="3 4" key="1">
    <citation type="journal article" date="2010" name="Int. J. Syst. Evol. Microbiol.">
        <title>Reclassification of Herbaspirillum putei as a later heterotypic synonym of Herbaspirillum huttiense, with the description of H. huttiense subsp. huttiense subsp. nov. and H. huttiense subsp. putei subsp. nov., comb. nov., and description of Herbaspirillum aquaticum sp. nov.</title>
        <authorList>
            <person name="Dobritsa A.P."/>
            <person name="Reddy M.C."/>
            <person name="Samadpour M."/>
        </authorList>
    </citation>
    <scope>NUCLEOTIDE SEQUENCE [LARGE SCALE GENOMIC DNA]</scope>
    <source>
        <strain evidence="3 4">IEH 4430</strain>
    </source>
</reference>
<evidence type="ECO:0000259" key="2">
    <source>
        <dbReference type="Pfam" id="PF04909"/>
    </source>
</evidence>
<protein>
    <submittedName>
        <fullName evidence="3">Amidohydrolase</fullName>
    </submittedName>
</protein>
<organism evidence="3 4">
    <name type="scientific">Herbaspirillum aquaticum</name>
    <dbReference type="NCBI Taxonomy" id="568783"/>
    <lineage>
        <taxon>Bacteria</taxon>
        <taxon>Pseudomonadati</taxon>
        <taxon>Pseudomonadota</taxon>
        <taxon>Betaproteobacteria</taxon>
        <taxon>Burkholderiales</taxon>
        <taxon>Oxalobacteraceae</taxon>
        <taxon>Herbaspirillum</taxon>
    </lineage>
</organism>
<keyword evidence="3" id="KW-0378">Hydrolase</keyword>
<keyword evidence="4" id="KW-1185">Reference proteome</keyword>
<comment type="caution">
    <text evidence="3">The sequence shown here is derived from an EMBL/GenBank/DDBJ whole genome shotgun (WGS) entry which is preliminary data.</text>
</comment>
<dbReference type="RefSeq" id="WP_088756589.1">
    <property type="nucleotide sequence ID" value="NZ_NJGV01000021.1"/>
</dbReference>
<dbReference type="InterPro" id="IPR032466">
    <property type="entry name" value="Metal_Hydrolase"/>
</dbReference>
<dbReference type="SUPFAM" id="SSF51556">
    <property type="entry name" value="Metallo-dependent hydrolases"/>
    <property type="match status" value="1"/>
</dbReference>
<evidence type="ECO:0000256" key="1">
    <source>
        <dbReference type="ARBA" id="ARBA00038310"/>
    </source>
</evidence>
<proteinExistence type="inferred from homology"/>
<name>A0A225SPS5_9BURK</name>
<gene>
    <name evidence="3" type="ORF">CEJ45_18975</name>
</gene>
<dbReference type="Pfam" id="PF04909">
    <property type="entry name" value="Amidohydro_2"/>
    <property type="match status" value="1"/>
</dbReference>
<dbReference type="InterPro" id="IPR052350">
    <property type="entry name" value="Metallo-dep_Lactonases"/>
</dbReference>
<feature type="domain" description="Amidohydrolase-related" evidence="2">
    <location>
        <begin position="24"/>
        <end position="306"/>
    </location>
</feature>
<dbReference type="Gene3D" id="3.20.20.140">
    <property type="entry name" value="Metal-dependent hydrolases"/>
    <property type="match status" value="1"/>
</dbReference>
<dbReference type="PANTHER" id="PTHR43569">
    <property type="entry name" value="AMIDOHYDROLASE"/>
    <property type="match status" value="1"/>
</dbReference>
<comment type="similarity">
    <text evidence="1">Belongs to the metallo-dependent hydrolases superfamily.</text>
</comment>
<dbReference type="PANTHER" id="PTHR43569:SF2">
    <property type="entry name" value="AMIDOHYDROLASE-RELATED DOMAIN-CONTAINING PROTEIN"/>
    <property type="match status" value="1"/>
</dbReference>
<evidence type="ECO:0000313" key="4">
    <source>
        <dbReference type="Proteomes" id="UP000214747"/>
    </source>
</evidence>
<sequence length="308" mass="35526">MLTLHRELRMPPAPVRRIKGPMRIDAHQHFWRYRSDDYPWIGTGMDLLAQDRLPYQFQPLLDAQGLHASITVQARPGHEETAFLLEMARRDARIAGVIAWDDIASPHLAERMEQWGRPKMLGLRHPMQDDDAAAQALAQPQFNQGVRWLQERDYVLEVLTHERHLPQLRQLCALHDQHWVVLNHLGKPALKEFRKGRAAYERWRQQLHELAAMPHVACKISGLLTEADWLRGLCTRDFDHIVQCLDTALELFGPQRLMFGSDWPVCLLAASYARVVAVVREWAARRLSPADQDALWGESSARIYGLMP</sequence>
<accession>A0A225SPS5</accession>
<dbReference type="EMBL" id="NJGV01000021">
    <property type="protein sequence ID" value="OWY33007.1"/>
    <property type="molecule type" value="Genomic_DNA"/>
</dbReference>
<dbReference type="GO" id="GO:0016787">
    <property type="term" value="F:hydrolase activity"/>
    <property type="evidence" value="ECO:0007669"/>
    <property type="project" value="UniProtKB-KW"/>
</dbReference>